<dbReference type="InterPro" id="IPR020616">
    <property type="entry name" value="Thiolase_N"/>
</dbReference>
<dbReference type="Gene3D" id="3.40.47.10">
    <property type="match status" value="1"/>
</dbReference>
<evidence type="ECO:0000313" key="6">
    <source>
        <dbReference type="Proteomes" id="UP000298057"/>
    </source>
</evidence>
<dbReference type="CDD" id="cd00829">
    <property type="entry name" value="SCP-x_thiolase"/>
    <property type="match status" value="1"/>
</dbReference>
<dbReference type="Pfam" id="PF00108">
    <property type="entry name" value="Thiolase_N"/>
    <property type="match status" value="1"/>
</dbReference>
<dbReference type="InterPro" id="IPR002155">
    <property type="entry name" value="Thiolase"/>
</dbReference>
<dbReference type="RefSeq" id="WP_135627535.1">
    <property type="nucleotide sequence ID" value="NZ_RQGU01000113.1"/>
</dbReference>
<name>A0A5F2BY33_9LEPT</name>
<accession>A0A5F2BY33</accession>
<comment type="caution">
    <text evidence="3">The sequence shown here is derived from an EMBL/GenBank/DDBJ whole genome shotgun (WGS) entry which is preliminary data.</text>
</comment>
<evidence type="ECO:0000313" key="5">
    <source>
        <dbReference type="Proteomes" id="UP000297832"/>
    </source>
</evidence>
<reference evidence="4" key="1">
    <citation type="submission" date="2018-10" db="EMBL/GenBank/DDBJ databases">
        <authorList>
            <person name="Vincent A.T."/>
            <person name="Schiettekatte O."/>
            <person name="Bourhy P."/>
            <person name="Veyrier F.J."/>
            <person name="Picardeau M."/>
        </authorList>
    </citation>
    <scope>NUCLEOTIDE SEQUENCE</scope>
    <source>
        <strain evidence="4">201702406</strain>
    </source>
</reference>
<dbReference type="PIRSF" id="PIRSF000429">
    <property type="entry name" value="Ac-CoA_Ac_transf"/>
    <property type="match status" value="1"/>
</dbReference>
<dbReference type="InterPro" id="IPR055140">
    <property type="entry name" value="Thiolase_C_2"/>
</dbReference>
<evidence type="ECO:0000313" key="3">
    <source>
        <dbReference type="EMBL" id="TGM16390.1"/>
    </source>
</evidence>
<feature type="domain" description="Thiolase C-terminal" evidence="2">
    <location>
        <begin position="251"/>
        <end position="385"/>
    </location>
</feature>
<dbReference type="PANTHER" id="PTHR42870:SF6">
    <property type="entry name" value="ACETYL-COA C-ACYLTRANSFERASE"/>
    <property type="match status" value="1"/>
</dbReference>
<dbReference type="PANTHER" id="PTHR42870">
    <property type="entry name" value="ACETYL-COA C-ACETYLTRANSFERASE"/>
    <property type="match status" value="1"/>
</dbReference>
<dbReference type="Proteomes" id="UP000298057">
    <property type="component" value="Unassembled WGS sequence"/>
</dbReference>
<dbReference type="Proteomes" id="UP000297832">
    <property type="component" value="Unassembled WGS sequence"/>
</dbReference>
<organism evidence="3 5">
    <name type="scientific">Leptospira selangorensis</name>
    <dbReference type="NCBI Taxonomy" id="2484982"/>
    <lineage>
        <taxon>Bacteria</taxon>
        <taxon>Pseudomonadati</taxon>
        <taxon>Spirochaetota</taxon>
        <taxon>Spirochaetia</taxon>
        <taxon>Leptospirales</taxon>
        <taxon>Leptospiraceae</taxon>
        <taxon>Leptospira</taxon>
    </lineage>
</organism>
<dbReference type="GO" id="GO:0003988">
    <property type="term" value="F:acetyl-CoA C-acyltransferase activity"/>
    <property type="evidence" value="ECO:0007669"/>
    <property type="project" value="UniProtKB-ARBA"/>
</dbReference>
<evidence type="ECO:0000259" key="2">
    <source>
        <dbReference type="Pfam" id="PF22691"/>
    </source>
</evidence>
<feature type="domain" description="Thiolase N-terminal" evidence="1">
    <location>
        <begin position="4"/>
        <end position="188"/>
    </location>
</feature>
<dbReference type="InterPro" id="IPR016039">
    <property type="entry name" value="Thiolase-like"/>
</dbReference>
<evidence type="ECO:0000259" key="1">
    <source>
        <dbReference type="Pfam" id="PF00108"/>
    </source>
</evidence>
<protein>
    <submittedName>
        <fullName evidence="3">Thiolase domain-containing protein</fullName>
    </submittedName>
</protein>
<proteinExistence type="predicted"/>
<dbReference type="NCBIfam" id="NF004720">
    <property type="entry name" value="PRK06064.1"/>
    <property type="match status" value="1"/>
</dbReference>
<dbReference type="SUPFAM" id="SSF53901">
    <property type="entry name" value="Thiolase-like"/>
    <property type="match status" value="1"/>
</dbReference>
<reference evidence="3 5" key="2">
    <citation type="journal article" date="2019" name="PLoS Negl. Trop. Dis.">
        <title>Revisiting the worldwide diversity of Leptospira species in the environment.</title>
        <authorList>
            <person name="Vincent A.T."/>
            <person name="Schiettekatte O."/>
            <person name="Bourhy P."/>
            <person name="Veyrier F.J."/>
            <person name="Picardeau M."/>
        </authorList>
    </citation>
    <scope>NUCLEOTIDE SEQUENCE [LARGE SCALE GENOMIC DNA]</scope>
    <source>
        <strain evidence="3 5">201702405</strain>
        <strain evidence="4">201702406</strain>
    </source>
</reference>
<dbReference type="Pfam" id="PF22691">
    <property type="entry name" value="Thiolase_C_1"/>
    <property type="match status" value="1"/>
</dbReference>
<keyword evidence="6" id="KW-1185">Reference proteome</keyword>
<sequence length="389" mass="41488">MREVAIIGAYETVHGNHKDRTLRDLVTEAGNGAIKDSGIDRKEIQAVYVGNYAGNEFNAQNTMGSYAANLLGLGDRPAIRTEGACASGGIAMRQGVLAVASGLYDTVLVLGVEKMNSLDPETTMEIVARGQDQDVEGGYCISGPSGFALNAIRHMHEFGTTKEMLATVAEKNYFHGSLNPFAHKQKEISFNNIMRARMVTTPFGFHDVSLVTDASAAVVITTKEKAKSVRKDYVVVKGSGIGGDYFNVALKKDSVSFPASVQAATEAFKMAGVERKDIDVLECHDCFTITEIINIEDLGFVEKGKGGQFTKDGHTRLGGKLPVNTSGGLKAKGHPVGATGVGQVVEMTFQLRDQSEKRQVANARTALTHVLGGPGAVSIVHILQRGNNG</sequence>
<dbReference type="EMBL" id="RQGU01000113">
    <property type="protein sequence ID" value="TGM17660.1"/>
    <property type="molecule type" value="Genomic_DNA"/>
</dbReference>
<evidence type="ECO:0000313" key="4">
    <source>
        <dbReference type="EMBL" id="TGM17660.1"/>
    </source>
</evidence>
<gene>
    <name evidence="3" type="ORF">EHQ81_08420</name>
    <name evidence="4" type="ORF">EHQ82_11285</name>
</gene>
<dbReference type="EMBL" id="RQGV01000005">
    <property type="protein sequence ID" value="TGM16390.1"/>
    <property type="molecule type" value="Genomic_DNA"/>
</dbReference>
<dbReference type="AlphaFoldDB" id="A0A5F2BY33"/>